<evidence type="ECO:0000256" key="3">
    <source>
        <dbReference type="ARBA" id="ARBA00022448"/>
    </source>
</evidence>
<protein>
    <submittedName>
        <fullName evidence="9">Type III secretion component</fullName>
    </submittedName>
</protein>
<proteinExistence type="inferred from homology"/>
<keyword evidence="3" id="KW-0813">Transport</keyword>
<keyword evidence="8" id="KW-0472">Membrane</keyword>
<evidence type="ECO:0000256" key="7">
    <source>
        <dbReference type="ARBA" id="ARBA00022989"/>
    </source>
</evidence>
<keyword evidence="6" id="KW-0812">Transmembrane</keyword>
<dbReference type="Proteomes" id="UP000275613">
    <property type="component" value="Unassembled WGS sequence"/>
</dbReference>
<evidence type="ECO:0000256" key="8">
    <source>
        <dbReference type="ARBA" id="ARBA00023136"/>
    </source>
</evidence>
<dbReference type="InterPro" id="IPR042194">
    <property type="entry name" value="FHIPEP_1"/>
</dbReference>
<keyword evidence="7" id="KW-1133">Transmembrane helix</keyword>
<sequence>MALLLQDDPVHAQLVSVETFEAPSPIGSRPGRWAGREHAERLQDAGIGFLFADEVLREVLDRTLRRYAADFLGIQETRLMLEQLEGKYGELIKEVLRILPLQRIAEALRLLVSEGVSIRNRRGLLESMVEWGSIESDAGRLTEHLRAGLARQISHQYADRNRVISAFVLAPALEEQLRATLARQEKSRDSLPDDIGRTVLVQLRRLCDMLPEHDSTVLLVHSELRRCMRRLIVRGELQLAVLSFRELASEYNLQAVGTVSLTDVLARPAPKAGAVTPLATAS</sequence>
<evidence type="ECO:0000256" key="5">
    <source>
        <dbReference type="ARBA" id="ARBA00022519"/>
    </source>
</evidence>
<evidence type="ECO:0000256" key="2">
    <source>
        <dbReference type="ARBA" id="ARBA00008835"/>
    </source>
</evidence>
<name>A0A3M3WB03_PSEA0</name>
<dbReference type="PANTHER" id="PTHR30161:SF2">
    <property type="entry name" value="INVASION PROTEIN INVA"/>
    <property type="match status" value="1"/>
</dbReference>
<gene>
    <name evidence="9" type="ORF">ALQ39_01278</name>
</gene>
<accession>A0A3M3WB03</accession>
<dbReference type="Gene3D" id="3.40.30.60">
    <property type="entry name" value="FHIPEP family, domain 1"/>
    <property type="match status" value="1"/>
</dbReference>
<dbReference type="GO" id="GO:0005886">
    <property type="term" value="C:plasma membrane"/>
    <property type="evidence" value="ECO:0007669"/>
    <property type="project" value="UniProtKB-SubCell"/>
</dbReference>
<keyword evidence="5" id="KW-0997">Cell inner membrane</keyword>
<dbReference type="AlphaFoldDB" id="A0A3M3WB03"/>
<dbReference type="InterPro" id="IPR042193">
    <property type="entry name" value="FHIPEP_3"/>
</dbReference>
<comment type="subcellular location">
    <subcellularLocation>
        <location evidence="1">Cell inner membrane</location>
        <topology evidence="1">Multi-pass membrane protein</topology>
    </subcellularLocation>
</comment>
<organism evidence="9 10">
    <name type="scientific">Pseudomonas amygdali pv. eriobotryae</name>
    <dbReference type="NCBI Taxonomy" id="129137"/>
    <lineage>
        <taxon>Bacteria</taxon>
        <taxon>Pseudomonadati</taxon>
        <taxon>Pseudomonadota</taxon>
        <taxon>Gammaproteobacteria</taxon>
        <taxon>Pseudomonadales</taxon>
        <taxon>Pseudomonadaceae</taxon>
        <taxon>Pseudomonas</taxon>
        <taxon>Pseudomonas amygdali</taxon>
    </lineage>
</organism>
<comment type="similarity">
    <text evidence="2">Belongs to the FHIPEP (flagella/HR/invasion proteins export pore) family.</text>
</comment>
<dbReference type="Gene3D" id="3.40.50.12790">
    <property type="entry name" value="FHIPEP family, domain 4"/>
    <property type="match status" value="1"/>
</dbReference>
<reference evidence="9 10" key="1">
    <citation type="submission" date="2018-08" db="EMBL/GenBank/DDBJ databases">
        <title>Recombination of ecologically and evolutionarily significant loci maintains genetic cohesion in the Pseudomonas syringae species complex.</title>
        <authorList>
            <person name="Dillon M."/>
            <person name="Thakur S."/>
            <person name="Almeida R.N.D."/>
            <person name="Weir B.S."/>
            <person name="Guttman D.S."/>
        </authorList>
    </citation>
    <scope>NUCLEOTIDE SEQUENCE [LARGE SCALE GENOMIC DNA]</scope>
    <source>
        <strain evidence="9 10">ICMP 4316</strain>
    </source>
</reference>
<dbReference type="GO" id="GO:0009306">
    <property type="term" value="P:protein secretion"/>
    <property type="evidence" value="ECO:0007669"/>
    <property type="project" value="InterPro"/>
</dbReference>
<dbReference type="PANTHER" id="PTHR30161">
    <property type="entry name" value="FLAGELLAR EXPORT PROTEIN, MEMBRANE FLHA SUBUNIT-RELATED"/>
    <property type="match status" value="1"/>
</dbReference>
<evidence type="ECO:0000256" key="6">
    <source>
        <dbReference type="ARBA" id="ARBA00022692"/>
    </source>
</evidence>
<dbReference type="InterPro" id="IPR042196">
    <property type="entry name" value="FHIPEP_4"/>
</dbReference>
<dbReference type="Pfam" id="PF00771">
    <property type="entry name" value="FHIPEP"/>
    <property type="match status" value="1"/>
</dbReference>
<evidence type="ECO:0000313" key="10">
    <source>
        <dbReference type="Proteomes" id="UP000275613"/>
    </source>
</evidence>
<dbReference type="Gene3D" id="1.10.8.540">
    <property type="entry name" value="FHIPEP family, domain 3"/>
    <property type="match status" value="1"/>
</dbReference>
<evidence type="ECO:0000256" key="4">
    <source>
        <dbReference type="ARBA" id="ARBA00022475"/>
    </source>
</evidence>
<dbReference type="InterPro" id="IPR001712">
    <property type="entry name" value="T3SS_FHIPEP"/>
</dbReference>
<keyword evidence="4" id="KW-1003">Cell membrane</keyword>
<comment type="caution">
    <text evidence="9">The sequence shown here is derived from an EMBL/GenBank/DDBJ whole genome shotgun (WGS) entry which is preliminary data.</text>
</comment>
<dbReference type="EMBL" id="RBPV01000332">
    <property type="protein sequence ID" value="RMO54594.1"/>
    <property type="molecule type" value="Genomic_DNA"/>
</dbReference>
<evidence type="ECO:0000256" key="1">
    <source>
        <dbReference type="ARBA" id="ARBA00004429"/>
    </source>
</evidence>
<evidence type="ECO:0000313" key="9">
    <source>
        <dbReference type="EMBL" id="RMO54594.1"/>
    </source>
</evidence>